<keyword evidence="10" id="KW-1185">Reference proteome</keyword>
<evidence type="ECO:0000256" key="4">
    <source>
        <dbReference type="ARBA" id="ARBA00022777"/>
    </source>
</evidence>
<dbReference type="Pfam" id="PF17042">
    <property type="entry name" value="NBD_C"/>
    <property type="match status" value="1"/>
</dbReference>
<comment type="similarity">
    <text evidence="1">Belongs to the four-carbon acid sugar kinase family.</text>
</comment>
<dbReference type="InterPro" id="IPR031475">
    <property type="entry name" value="NBD_C"/>
</dbReference>
<dbReference type="Gene3D" id="3.40.980.20">
    <property type="entry name" value="Four-carbon acid sugar kinase, nucleotide binding domain"/>
    <property type="match status" value="1"/>
</dbReference>
<dbReference type="STRING" id="46223.SAMN05421852_13112"/>
<protein>
    <submittedName>
        <fullName evidence="9">Uncharacterized conserved protein YgbK, DUF1537 family</fullName>
    </submittedName>
</protein>
<evidence type="ECO:0000256" key="2">
    <source>
        <dbReference type="ARBA" id="ARBA00022679"/>
    </source>
</evidence>
<organism evidence="9 10">
    <name type="scientific">Thermoflavimicrobium dichotomicum</name>
    <dbReference type="NCBI Taxonomy" id="46223"/>
    <lineage>
        <taxon>Bacteria</taxon>
        <taxon>Bacillati</taxon>
        <taxon>Bacillota</taxon>
        <taxon>Bacilli</taxon>
        <taxon>Bacillales</taxon>
        <taxon>Thermoactinomycetaceae</taxon>
        <taxon>Thermoflavimicrobium</taxon>
    </lineage>
</organism>
<evidence type="ECO:0000259" key="7">
    <source>
        <dbReference type="Pfam" id="PF07005"/>
    </source>
</evidence>
<gene>
    <name evidence="9" type="ORF">SAMN05421852_13112</name>
</gene>
<keyword evidence="5" id="KW-0067">ATP-binding</keyword>
<dbReference type="EMBL" id="FORR01000031">
    <property type="protein sequence ID" value="SFJ88893.1"/>
    <property type="molecule type" value="Genomic_DNA"/>
</dbReference>
<evidence type="ECO:0000256" key="3">
    <source>
        <dbReference type="ARBA" id="ARBA00022741"/>
    </source>
</evidence>
<evidence type="ECO:0000313" key="9">
    <source>
        <dbReference type="EMBL" id="SFJ88893.1"/>
    </source>
</evidence>
<dbReference type="Proteomes" id="UP000199545">
    <property type="component" value="Unassembled WGS sequence"/>
</dbReference>
<sequence>MRKLLVIADDITGSNATGVLFQQIGWKVRTIPDYRTGAIDVLEQSDVVVWNSRSRLLPPSQAKSRIQQMMASIVSKEEIKKHVFVSKRIDSTFRGPIGAEIEGILACFSSDYKIVIVPAYPSSGRITKGGHLYVHGIPVHLTEAGKDPFTPVSSSHVVEILKSQTSFPIGWIETEKYAGQELVKRIQQVASRNRIIICDAASEEEIQRLARAWIQSDLPIIPVDPGPFTFYYVSSQLARQKQVLMVCGSLAQTSREQVDTLEEQGSVGMIRLDIGLLSDPEHSSHYQARIIGKVAELRKQYQVIGIRTDGDHHQHVDGKAASEAISNLVQALLSQYHFSGLYLSGGEVAFATLSKMKVESLQLISEIVPLCVMAKAVGGPYEGISIVTKGGSVGDRLAIVKSIQHLLYAR</sequence>
<reference evidence="9 10" key="1">
    <citation type="submission" date="2016-10" db="EMBL/GenBank/DDBJ databases">
        <authorList>
            <person name="de Groot N.N."/>
        </authorList>
    </citation>
    <scope>NUCLEOTIDE SEQUENCE [LARGE SCALE GENOMIC DNA]</scope>
    <source>
        <strain evidence="9 10">DSM 44778</strain>
    </source>
</reference>
<keyword evidence="3" id="KW-0547">Nucleotide-binding</keyword>
<name>A0A1I3V1T3_9BACL</name>
<keyword evidence="6" id="KW-0119">Carbohydrate metabolism</keyword>
<dbReference type="SUPFAM" id="SSF142764">
    <property type="entry name" value="YgbK-like"/>
    <property type="match status" value="1"/>
</dbReference>
<feature type="domain" description="Four-carbon acid sugar kinase N-terminal" evidence="7">
    <location>
        <begin position="4"/>
        <end position="229"/>
    </location>
</feature>
<dbReference type="Gene3D" id="3.40.50.10840">
    <property type="entry name" value="Putative sugar-binding, N-terminal domain"/>
    <property type="match status" value="1"/>
</dbReference>
<dbReference type="InterPro" id="IPR042213">
    <property type="entry name" value="NBD_C_sf"/>
</dbReference>
<evidence type="ECO:0000256" key="5">
    <source>
        <dbReference type="ARBA" id="ARBA00022840"/>
    </source>
</evidence>
<evidence type="ECO:0000256" key="1">
    <source>
        <dbReference type="ARBA" id="ARBA00005715"/>
    </source>
</evidence>
<dbReference type="Pfam" id="PF07005">
    <property type="entry name" value="SBD_N"/>
    <property type="match status" value="1"/>
</dbReference>
<keyword evidence="4" id="KW-0418">Kinase</keyword>
<keyword evidence="2" id="KW-0808">Transferase</keyword>
<evidence type="ECO:0000259" key="8">
    <source>
        <dbReference type="Pfam" id="PF17042"/>
    </source>
</evidence>
<accession>A0A1I3V1T3</accession>
<dbReference type="GO" id="GO:0016301">
    <property type="term" value="F:kinase activity"/>
    <property type="evidence" value="ECO:0007669"/>
    <property type="project" value="UniProtKB-KW"/>
</dbReference>
<proteinExistence type="inferred from homology"/>
<dbReference type="InterPro" id="IPR037051">
    <property type="entry name" value="4-carb_acid_sugar_kinase_N_sf"/>
</dbReference>
<dbReference type="RefSeq" id="WP_175482551.1">
    <property type="nucleotide sequence ID" value="NZ_FORR01000031.1"/>
</dbReference>
<evidence type="ECO:0000256" key="6">
    <source>
        <dbReference type="ARBA" id="ARBA00023277"/>
    </source>
</evidence>
<dbReference type="GO" id="GO:0005524">
    <property type="term" value="F:ATP binding"/>
    <property type="evidence" value="ECO:0007669"/>
    <property type="project" value="UniProtKB-KW"/>
</dbReference>
<dbReference type="InterPro" id="IPR010737">
    <property type="entry name" value="4-carb_acid_sugar_kinase_N"/>
</dbReference>
<dbReference type="AlphaFoldDB" id="A0A1I3V1T3"/>
<feature type="domain" description="Four-carbon acid sugar kinase nucleotide binding" evidence="8">
    <location>
        <begin position="244"/>
        <end position="397"/>
    </location>
</feature>
<evidence type="ECO:0000313" key="10">
    <source>
        <dbReference type="Proteomes" id="UP000199545"/>
    </source>
</evidence>